<organism evidence="1 2">
    <name type="scientific">Euphydryas editha</name>
    <name type="common">Edith's checkerspot</name>
    <dbReference type="NCBI Taxonomy" id="104508"/>
    <lineage>
        <taxon>Eukaryota</taxon>
        <taxon>Metazoa</taxon>
        <taxon>Ecdysozoa</taxon>
        <taxon>Arthropoda</taxon>
        <taxon>Hexapoda</taxon>
        <taxon>Insecta</taxon>
        <taxon>Pterygota</taxon>
        <taxon>Neoptera</taxon>
        <taxon>Endopterygota</taxon>
        <taxon>Lepidoptera</taxon>
        <taxon>Glossata</taxon>
        <taxon>Ditrysia</taxon>
        <taxon>Papilionoidea</taxon>
        <taxon>Nymphalidae</taxon>
        <taxon>Nymphalinae</taxon>
        <taxon>Euphydryas</taxon>
    </lineage>
</organism>
<evidence type="ECO:0000313" key="1">
    <source>
        <dbReference type="EMBL" id="CAH2097846.1"/>
    </source>
</evidence>
<dbReference type="EMBL" id="CAKOGL010000018">
    <property type="protein sequence ID" value="CAH2097846.1"/>
    <property type="molecule type" value="Genomic_DNA"/>
</dbReference>
<accession>A0AAU9UE27</accession>
<gene>
    <name evidence="1" type="ORF">EEDITHA_LOCUS13021</name>
</gene>
<comment type="caution">
    <text evidence="1">The sequence shown here is derived from an EMBL/GenBank/DDBJ whole genome shotgun (WGS) entry which is preliminary data.</text>
</comment>
<dbReference type="AlphaFoldDB" id="A0AAU9UE27"/>
<proteinExistence type="predicted"/>
<protein>
    <submittedName>
        <fullName evidence="1">Uncharacterized protein</fullName>
    </submittedName>
</protein>
<evidence type="ECO:0000313" key="2">
    <source>
        <dbReference type="Proteomes" id="UP001153954"/>
    </source>
</evidence>
<reference evidence="1" key="1">
    <citation type="submission" date="2022-03" db="EMBL/GenBank/DDBJ databases">
        <authorList>
            <person name="Tunstrom K."/>
        </authorList>
    </citation>
    <scope>NUCLEOTIDE SEQUENCE</scope>
</reference>
<sequence length="78" mass="8727">MLKGTKITLTEFLTKSRQDIFAEARNHFGLKKCWSADGVIVILLPDKTRAKITSSLELKKLISQYPKSSSSSQAKDNN</sequence>
<keyword evidence="2" id="KW-1185">Reference proteome</keyword>
<name>A0AAU9UE27_EUPED</name>
<dbReference type="Proteomes" id="UP001153954">
    <property type="component" value="Unassembled WGS sequence"/>
</dbReference>